<accession>A0AAN3V1A4</accession>
<organism evidence="8 9">
    <name type="scientific">Escherichia coli 4.0967</name>
    <dbReference type="NCBI Taxonomy" id="869687"/>
    <lineage>
        <taxon>Bacteria</taxon>
        <taxon>Pseudomonadati</taxon>
        <taxon>Pseudomonadota</taxon>
        <taxon>Gammaproteobacteria</taxon>
        <taxon>Enterobacterales</taxon>
        <taxon>Enterobacteriaceae</taxon>
        <taxon>Escherichia</taxon>
    </lineage>
</organism>
<dbReference type="GO" id="GO:0003700">
    <property type="term" value="F:DNA-binding transcription factor activity"/>
    <property type="evidence" value="ECO:0007669"/>
    <property type="project" value="InterPro"/>
</dbReference>
<evidence type="ECO:0000256" key="6">
    <source>
        <dbReference type="ARBA" id="ARBA00068214"/>
    </source>
</evidence>
<comment type="caution">
    <text evidence="8">The sequence shown here is derived from an EMBL/GenBank/DDBJ whole genome shotgun (WGS) entry which is preliminary data.</text>
</comment>
<comment type="function">
    <text evidence="5">Repressor for the homoprotocatechuate catabolic pathway hpc operon.</text>
</comment>
<sequence length="175" mass="20449">MQGQRSPGNVMINCFYINDFEFFRGKIMHDSLTIALLQAREAAMSYFRPIVKRHNLTEQQWRIVRILAESPSMDFHDLAYRACILRPSLTGILTRMERDGLVLRLKPINDQRKLYISLTKEGQALYNRAQTQIEEAYRQIEAQFTAEKMQQLTHLLEEFIALGNSRQEDIPGDNE</sequence>
<dbReference type="InterPro" id="IPR000835">
    <property type="entry name" value="HTH_MarR-typ"/>
</dbReference>
<dbReference type="EMBL" id="AFAA02000033">
    <property type="protein sequence ID" value="EII32852.1"/>
    <property type="molecule type" value="Genomic_DNA"/>
</dbReference>
<dbReference type="Gene3D" id="1.10.10.10">
    <property type="entry name" value="Winged helix-like DNA-binding domain superfamily/Winged helix DNA-binding domain"/>
    <property type="match status" value="1"/>
</dbReference>
<dbReference type="NCBIfam" id="TIGR02337">
    <property type="entry name" value="HpaR"/>
    <property type="match status" value="1"/>
</dbReference>
<keyword evidence="4" id="KW-0804">Transcription</keyword>
<dbReference type="GO" id="GO:0045892">
    <property type="term" value="P:negative regulation of DNA-templated transcription"/>
    <property type="evidence" value="ECO:0007669"/>
    <property type="project" value="InterPro"/>
</dbReference>
<evidence type="ECO:0000259" key="7">
    <source>
        <dbReference type="PROSITE" id="PS50995"/>
    </source>
</evidence>
<keyword evidence="1" id="KW-0678">Repressor</keyword>
<dbReference type="PROSITE" id="PS50995">
    <property type="entry name" value="HTH_MARR_2"/>
    <property type="match status" value="1"/>
</dbReference>
<evidence type="ECO:0000313" key="8">
    <source>
        <dbReference type="EMBL" id="EII32852.1"/>
    </source>
</evidence>
<dbReference type="GO" id="GO:0006950">
    <property type="term" value="P:response to stress"/>
    <property type="evidence" value="ECO:0007669"/>
    <property type="project" value="TreeGrafter"/>
</dbReference>
<dbReference type="InterPro" id="IPR039422">
    <property type="entry name" value="MarR/SlyA-like"/>
</dbReference>
<dbReference type="InterPro" id="IPR036388">
    <property type="entry name" value="WH-like_DNA-bd_sf"/>
</dbReference>
<keyword evidence="3" id="KW-0238">DNA-binding</keyword>
<dbReference type="SUPFAM" id="SSF46785">
    <property type="entry name" value="Winged helix' DNA-binding domain"/>
    <property type="match status" value="1"/>
</dbReference>
<dbReference type="InterPro" id="IPR036390">
    <property type="entry name" value="WH_DNA-bd_sf"/>
</dbReference>
<dbReference type="GO" id="GO:0003677">
    <property type="term" value="F:DNA binding"/>
    <property type="evidence" value="ECO:0007669"/>
    <property type="project" value="UniProtKB-KW"/>
</dbReference>
<dbReference type="PROSITE" id="PS01117">
    <property type="entry name" value="HTH_MARR_1"/>
    <property type="match status" value="1"/>
</dbReference>
<proteinExistence type="predicted"/>
<evidence type="ECO:0000313" key="9">
    <source>
        <dbReference type="Proteomes" id="UP000003866"/>
    </source>
</evidence>
<dbReference type="AlphaFoldDB" id="A0AAN3V1A4"/>
<dbReference type="Pfam" id="PF01047">
    <property type="entry name" value="MarR"/>
    <property type="match status" value="1"/>
</dbReference>
<evidence type="ECO:0000256" key="1">
    <source>
        <dbReference type="ARBA" id="ARBA00022491"/>
    </source>
</evidence>
<gene>
    <name evidence="8" type="primary">hpaR</name>
    <name evidence="8" type="ORF">EC40967_5628</name>
</gene>
<protein>
    <recommendedName>
        <fullName evidence="6">Homoprotocatechuate degradative operon repressor</fullName>
    </recommendedName>
</protein>
<dbReference type="InterPro" id="IPR012712">
    <property type="entry name" value="HpaR/FarR"/>
</dbReference>
<feature type="domain" description="HTH marR-type" evidence="7">
    <location>
        <begin position="29"/>
        <end position="161"/>
    </location>
</feature>
<evidence type="ECO:0000256" key="5">
    <source>
        <dbReference type="ARBA" id="ARBA00059648"/>
    </source>
</evidence>
<evidence type="ECO:0000256" key="3">
    <source>
        <dbReference type="ARBA" id="ARBA00023125"/>
    </source>
</evidence>
<dbReference type="PANTHER" id="PTHR33164">
    <property type="entry name" value="TRANSCRIPTIONAL REGULATOR, MARR FAMILY"/>
    <property type="match status" value="1"/>
</dbReference>
<dbReference type="InterPro" id="IPR023187">
    <property type="entry name" value="Tscrpt_reg_MarR-type_CS"/>
</dbReference>
<dbReference type="PANTHER" id="PTHR33164:SF13">
    <property type="entry name" value="4-HYDROXYPHENYLACETATE CATABOLISM PROTEIN"/>
    <property type="match status" value="1"/>
</dbReference>
<evidence type="ECO:0000256" key="2">
    <source>
        <dbReference type="ARBA" id="ARBA00023015"/>
    </source>
</evidence>
<dbReference type="Proteomes" id="UP000003866">
    <property type="component" value="Unassembled WGS sequence"/>
</dbReference>
<dbReference type="FunFam" id="1.10.10.10:FF:000301">
    <property type="entry name" value="Homoprotocatechuate degradation operon regulator HpaR"/>
    <property type="match status" value="1"/>
</dbReference>
<reference evidence="8 9" key="1">
    <citation type="submission" date="2011-12" db="EMBL/GenBank/DDBJ databases">
        <authorList>
            <person name="Brinkac L."/>
            <person name="Radune D."/>
            <person name="Sanka R."/>
            <person name="Selengut J."/>
            <person name="DebRoy C."/>
            <person name="Feng P."/>
            <person name="Fratamico P.M."/>
            <person name="Kapur V."/>
            <person name="Kariyawasam S."/>
            <person name="Losada L."/>
            <person name="Nierman W.C."/>
            <person name="Nelson K."/>
        </authorList>
    </citation>
    <scope>NUCLEOTIDE SEQUENCE [LARGE SCALE GENOMIC DNA]</scope>
    <source>
        <strain evidence="8 9">4.0967</strain>
    </source>
</reference>
<dbReference type="PRINTS" id="PR00598">
    <property type="entry name" value="HTHMARR"/>
</dbReference>
<evidence type="ECO:0000256" key="4">
    <source>
        <dbReference type="ARBA" id="ARBA00023163"/>
    </source>
</evidence>
<name>A0AAN3V1A4_ECOLX</name>
<dbReference type="SMART" id="SM00347">
    <property type="entry name" value="HTH_MARR"/>
    <property type="match status" value="1"/>
</dbReference>
<keyword evidence="2" id="KW-0805">Transcription regulation</keyword>